<comment type="caution">
    <text evidence="2">The sequence shown here is derived from an EMBL/GenBank/DDBJ whole genome shotgun (WGS) entry which is preliminary data.</text>
</comment>
<name>A0AAV7WZ86_PLEWA</name>
<gene>
    <name evidence="2" type="ORF">NDU88_005338</name>
</gene>
<sequence length="103" mass="11412">MPPSPKVPHTLRLCGKTAPLACSTEAPSPKEPEPQRPCNLLRPHRRSPNCRSTEAPSPKKRPRNLLPEFNADSGTRIQKQGIDASVTNEGNQKLLVPKRQCEK</sequence>
<dbReference type="Proteomes" id="UP001066276">
    <property type="component" value="Chromosome 1_1"/>
</dbReference>
<evidence type="ECO:0000313" key="3">
    <source>
        <dbReference type="Proteomes" id="UP001066276"/>
    </source>
</evidence>
<dbReference type="AlphaFoldDB" id="A0AAV7WZ86"/>
<keyword evidence="3" id="KW-1185">Reference proteome</keyword>
<organism evidence="2 3">
    <name type="scientific">Pleurodeles waltl</name>
    <name type="common">Iberian ribbed newt</name>
    <dbReference type="NCBI Taxonomy" id="8319"/>
    <lineage>
        <taxon>Eukaryota</taxon>
        <taxon>Metazoa</taxon>
        <taxon>Chordata</taxon>
        <taxon>Craniata</taxon>
        <taxon>Vertebrata</taxon>
        <taxon>Euteleostomi</taxon>
        <taxon>Amphibia</taxon>
        <taxon>Batrachia</taxon>
        <taxon>Caudata</taxon>
        <taxon>Salamandroidea</taxon>
        <taxon>Salamandridae</taxon>
        <taxon>Pleurodelinae</taxon>
        <taxon>Pleurodeles</taxon>
    </lineage>
</organism>
<dbReference type="EMBL" id="JANPWB010000001">
    <property type="protein sequence ID" value="KAJ1217748.1"/>
    <property type="molecule type" value="Genomic_DNA"/>
</dbReference>
<evidence type="ECO:0000256" key="1">
    <source>
        <dbReference type="SAM" id="MobiDB-lite"/>
    </source>
</evidence>
<accession>A0AAV7WZ86</accession>
<evidence type="ECO:0000313" key="2">
    <source>
        <dbReference type="EMBL" id="KAJ1217748.1"/>
    </source>
</evidence>
<feature type="region of interest" description="Disordered" evidence="1">
    <location>
        <begin position="21"/>
        <end position="103"/>
    </location>
</feature>
<protein>
    <submittedName>
        <fullName evidence="2">Uncharacterized protein</fullName>
    </submittedName>
</protein>
<proteinExistence type="predicted"/>
<reference evidence="2" key="1">
    <citation type="journal article" date="2022" name="bioRxiv">
        <title>Sequencing and chromosome-scale assembly of the giantPleurodeles waltlgenome.</title>
        <authorList>
            <person name="Brown T."/>
            <person name="Elewa A."/>
            <person name="Iarovenko S."/>
            <person name="Subramanian E."/>
            <person name="Araus A.J."/>
            <person name="Petzold A."/>
            <person name="Susuki M."/>
            <person name="Suzuki K.-i.T."/>
            <person name="Hayashi T."/>
            <person name="Toyoda A."/>
            <person name="Oliveira C."/>
            <person name="Osipova E."/>
            <person name="Leigh N.D."/>
            <person name="Simon A."/>
            <person name="Yun M.H."/>
        </authorList>
    </citation>
    <scope>NUCLEOTIDE SEQUENCE</scope>
    <source>
        <strain evidence="2">20211129_DDA</strain>
        <tissue evidence="2">Liver</tissue>
    </source>
</reference>